<evidence type="ECO:0000256" key="1">
    <source>
        <dbReference type="SAM" id="MobiDB-lite"/>
    </source>
</evidence>
<feature type="compositionally biased region" description="Basic and acidic residues" evidence="1">
    <location>
        <begin position="219"/>
        <end position="275"/>
    </location>
</feature>
<protein>
    <submittedName>
        <fullName evidence="2">Uncharacterized protein</fullName>
    </submittedName>
</protein>
<feature type="compositionally biased region" description="Pro residues" evidence="1">
    <location>
        <begin position="360"/>
        <end position="374"/>
    </location>
</feature>
<evidence type="ECO:0000313" key="2">
    <source>
        <dbReference type="EMBL" id="KWV53931.1"/>
    </source>
</evidence>
<dbReference type="EMBL" id="LNCU01000074">
    <property type="protein sequence ID" value="KWV53931.1"/>
    <property type="molecule type" value="Genomic_DNA"/>
</dbReference>
<organism evidence="2 3">
    <name type="scientific">Bradyrhizobium macuxiense</name>
    <dbReference type="NCBI Taxonomy" id="1755647"/>
    <lineage>
        <taxon>Bacteria</taxon>
        <taxon>Pseudomonadati</taxon>
        <taxon>Pseudomonadota</taxon>
        <taxon>Alphaproteobacteria</taxon>
        <taxon>Hyphomicrobiales</taxon>
        <taxon>Nitrobacteraceae</taxon>
        <taxon>Bradyrhizobium</taxon>
    </lineage>
</organism>
<feature type="region of interest" description="Disordered" evidence="1">
    <location>
        <begin position="151"/>
        <end position="285"/>
    </location>
</feature>
<gene>
    <name evidence="2" type="ORF">AS156_07960</name>
</gene>
<evidence type="ECO:0000313" key="3">
    <source>
        <dbReference type="Proteomes" id="UP000057737"/>
    </source>
</evidence>
<dbReference type="Proteomes" id="UP000057737">
    <property type="component" value="Unassembled WGS sequence"/>
</dbReference>
<accession>A0A120FMJ5</accession>
<sequence>MLLIGVVLCATIAWAALGFLLMGIGLISLQVAERGRRRAGLTVAGSAAASTGFVPPSVVAGLQPPTSEPAQRDGPPARQPRRVTWPANGSDAPYDREAWHRLVESDPDIARLAKVLADYGPQYVDELAINYLAAPDKARLGGIVDGIIARASGGQPAPAPKPTRGSQPPSPEPQGLVAPETARPGSPPPLPANPTDALEASLIAAVEQASARSLAQRIDPPKDLPKDPPKDLPKDLPKDPPKDPPKPARAEARPAPVTRREPEFGRVPRQARPDHLLVLPPLSNPSADLEASLIAAVTEASAKRADAPKPAPPSERPPDNRAASTPPPPAPPPAGAPADDRDEALLAALAEISGENRTNPPEPAPAAKEPPSPPADADLSDMIKKFAPDSNFLRKT</sequence>
<comment type="caution">
    <text evidence="2">The sequence shown here is derived from an EMBL/GenBank/DDBJ whole genome shotgun (WGS) entry which is preliminary data.</text>
</comment>
<reference evidence="2 3" key="1">
    <citation type="submission" date="2015-11" db="EMBL/GenBank/DDBJ databases">
        <title>Draft Genome Sequence of the Strain BR 10303 (Bradyrhizobium sp.) isolated from nodules of Centrolobium paraense.</title>
        <authorList>
            <person name="Zelli J.E."/>
            <person name="Simoes-Araujo J.L."/>
            <person name="Barauna A.C."/>
            <person name="Silva K."/>
        </authorList>
    </citation>
    <scope>NUCLEOTIDE SEQUENCE [LARGE SCALE GENOMIC DNA]</scope>
    <source>
        <strain evidence="2 3">BR 10303</strain>
    </source>
</reference>
<proteinExistence type="predicted"/>
<feature type="region of interest" description="Disordered" evidence="1">
    <location>
        <begin position="56"/>
        <end position="90"/>
    </location>
</feature>
<keyword evidence="3" id="KW-1185">Reference proteome</keyword>
<feature type="region of interest" description="Disordered" evidence="1">
    <location>
        <begin position="299"/>
        <end position="396"/>
    </location>
</feature>
<feature type="compositionally biased region" description="Pro residues" evidence="1">
    <location>
        <begin position="325"/>
        <end position="335"/>
    </location>
</feature>
<dbReference type="AlphaFoldDB" id="A0A120FMJ5"/>
<name>A0A120FMJ5_9BRAD</name>